<comment type="similarity">
    <text evidence="3 13">Belongs to the peptidase A1 family.</text>
</comment>
<keyword evidence="10" id="KW-0865">Zymogen</keyword>
<evidence type="ECO:0000256" key="13">
    <source>
        <dbReference type="RuleBase" id="RU000454"/>
    </source>
</evidence>
<dbReference type="Gene3D" id="2.40.70.10">
    <property type="entry name" value="Acid Proteases"/>
    <property type="match status" value="2"/>
</dbReference>
<evidence type="ECO:0000256" key="5">
    <source>
        <dbReference type="ARBA" id="ARBA00022525"/>
    </source>
</evidence>
<dbReference type="InterPro" id="IPR001461">
    <property type="entry name" value="Aspartic_peptidase_A1"/>
</dbReference>
<feature type="domain" description="Peptidase A1" evidence="15">
    <location>
        <begin position="55"/>
        <end position="363"/>
    </location>
</feature>
<dbReference type="EMBL" id="JAYMGO010000008">
    <property type="protein sequence ID" value="KAL1269494.1"/>
    <property type="molecule type" value="Genomic_DNA"/>
</dbReference>
<comment type="subcellular location">
    <subcellularLocation>
        <location evidence="2">Secreted</location>
    </subcellularLocation>
</comment>
<keyword evidence="9 13" id="KW-0378">Hydrolase</keyword>
<sequence length="366" mass="39984">MKAHCLALLILSLSAISAQALWRVKLKKMPSIRETLKEMRVTPAQVFSEIMPKYDEPSPTNGTAPTPLINYLDTQYFAVLLYTQPASHTTGTMLPYPSHIYNGTGFSIQYASGNVRGFLSEDVVVVGGIPVVQVFAEATALPAIPFIFAKFDGVLGMGYPDAAIDGITPVFDRIMSQHVLKQNVFSVYYSRDPTHIPGGELVLGGTDPNYHTGSFHYMNTKEEGKWEVVMKGVSVGADMLFCVDGCTAVIDTGSSYITGPASSISILMKTIGAVELAEGGYTVNCNLVKLLPTVAFHLGGQEYSLTEEDYILWQSEFGEDICTVTFKALDVPPPTGPIWILGANFIARYYTEFDRENNRIGFARAV</sequence>
<dbReference type="InterPro" id="IPR021109">
    <property type="entry name" value="Peptidase_aspartic_dom_sf"/>
</dbReference>
<keyword evidence="17" id="KW-1185">Reference proteome</keyword>
<keyword evidence="11" id="KW-1015">Disulfide bond</keyword>
<dbReference type="PROSITE" id="PS51767">
    <property type="entry name" value="PEPTIDASE_A1"/>
    <property type="match status" value="1"/>
</dbReference>
<protein>
    <recommendedName>
        <fullName evidence="4">renin</fullName>
        <ecNumber evidence="4">3.4.23.15</ecNumber>
    </recommendedName>
    <alternativeName>
        <fullName evidence="12">Angiotensinogenase</fullName>
    </alternativeName>
</protein>
<name>A0ABR3MXZ0_9TELE</name>
<keyword evidence="5" id="KW-0964">Secreted</keyword>
<comment type="caution">
    <text evidence="16">The sequence shown here is derived from an EMBL/GenBank/DDBJ whole genome shotgun (WGS) entry which is preliminary data.</text>
</comment>
<keyword evidence="8 13" id="KW-0064">Aspartyl protease</keyword>
<evidence type="ECO:0000256" key="8">
    <source>
        <dbReference type="ARBA" id="ARBA00022750"/>
    </source>
</evidence>
<accession>A0ABR3MXZ0</accession>
<dbReference type="Gene3D" id="2.60.40.1960">
    <property type="match status" value="1"/>
</dbReference>
<evidence type="ECO:0000256" key="11">
    <source>
        <dbReference type="ARBA" id="ARBA00023157"/>
    </source>
</evidence>
<dbReference type="PANTHER" id="PTHR47966">
    <property type="entry name" value="BETA-SITE APP-CLEAVING ENZYME, ISOFORM A-RELATED"/>
    <property type="match status" value="1"/>
</dbReference>
<keyword evidence="7 14" id="KW-0732">Signal</keyword>
<evidence type="ECO:0000256" key="2">
    <source>
        <dbReference type="ARBA" id="ARBA00004613"/>
    </source>
</evidence>
<dbReference type="PRINTS" id="PR00792">
    <property type="entry name" value="PEPSIN"/>
</dbReference>
<organism evidence="16 17">
    <name type="scientific">Cirrhinus molitorella</name>
    <name type="common">mud carp</name>
    <dbReference type="NCBI Taxonomy" id="172907"/>
    <lineage>
        <taxon>Eukaryota</taxon>
        <taxon>Metazoa</taxon>
        <taxon>Chordata</taxon>
        <taxon>Craniata</taxon>
        <taxon>Vertebrata</taxon>
        <taxon>Euteleostomi</taxon>
        <taxon>Actinopterygii</taxon>
        <taxon>Neopterygii</taxon>
        <taxon>Teleostei</taxon>
        <taxon>Ostariophysi</taxon>
        <taxon>Cypriniformes</taxon>
        <taxon>Cyprinidae</taxon>
        <taxon>Labeoninae</taxon>
        <taxon>Labeonini</taxon>
        <taxon>Cirrhinus</taxon>
    </lineage>
</organism>
<evidence type="ECO:0000313" key="17">
    <source>
        <dbReference type="Proteomes" id="UP001558613"/>
    </source>
</evidence>
<evidence type="ECO:0000256" key="1">
    <source>
        <dbReference type="ARBA" id="ARBA00000430"/>
    </source>
</evidence>
<evidence type="ECO:0000313" key="16">
    <source>
        <dbReference type="EMBL" id="KAL1269494.1"/>
    </source>
</evidence>
<evidence type="ECO:0000259" key="15">
    <source>
        <dbReference type="PROSITE" id="PS51767"/>
    </source>
</evidence>
<evidence type="ECO:0000256" key="7">
    <source>
        <dbReference type="ARBA" id="ARBA00022729"/>
    </source>
</evidence>
<evidence type="ECO:0000256" key="3">
    <source>
        <dbReference type="ARBA" id="ARBA00007447"/>
    </source>
</evidence>
<proteinExistence type="inferred from homology"/>
<evidence type="ECO:0000256" key="9">
    <source>
        <dbReference type="ARBA" id="ARBA00022801"/>
    </source>
</evidence>
<evidence type="ECO:0000256" key="10">
    <source>
        <dbReference type="ARBA" id="ARBA00023145"/>
    </source>
</evidence>
<feature type="signal peptide" evidence="14">
    <location>
        <begin position="1"/>
        <end position="20"/>
    </location>
</feature>
<evidence type="ECO:0000256" key="12">
    <source>
        <dbReference type="ARBA" id="ARBA00032220"/>
    </source>
</evidence>
<dbReference type="InterPro" id="IPR001969">
    <property type="entry name" value="Aspartic_peptidase_AS"/>
</dbReference>
<gene>
    <name evidence="16" type="ORF">QQF64_031783</name>
</gene>
<dbReference type="InterPro" id="IPR033121">
    <property type="entry name" value="PEPTIDASE_A1"/>
</dbReference>
<evidence type="ECO:0000256" key="6">
    <source>
        <dbReference type="ARBA" id="ARBA00022670"/>
    </source>
</evidence>
<dbReference type="Pfam" id="PF00026">
    <property type="entry name" value="Asp"/>
    <property type="match status" value="1"/>
</dbReference>
<dbReference type="SUPFAM" id="SSF50630">
    <property type="entry name" value="Acid proteases"/>
    <property type="match status" value="1"/>
</dbReference>
<dbReference type="PROSITE" id="PS00141">
    <property type="entry name" value="ASP_PROTEASE"/>
    <property type="match status" value="1"/>
</dbReference>
<comment type="catalytic activity">
    <reaction evidence="1">
        <text>Cleavage of Leu-|-Xaa bond in angiotensinogen to generate angiotensin I.</text>
        <dbReference type="EC" id="3.4.23.15"/>
    </reaction>
</comment>
<evidence type="ECO:0000256" key="4">
    <source>
        <dbReference type="ARBA" id="ARBA00013216"/>
    </source>
</evidence>
<dbReference type="EC" id="3.4.23.15" evidence="4"/>
<evidence type="ECO:0000256" key="14">
    <source>
        <dbReference type="SAM" id="SignalP"/>
    </source>
</evidence>
<dbReference type="PANTHER" id="PTHR47966:SF24">
    <property type="entry name" value="RENIN"/>
    <property type="match status" value="1"/>
</dbReference>
<feature type="chain" id="PRO_5045086090" description="renin" evidence="14">
    <location>
        <begin position="21"/>
        <end position="366"/>
    </location>
</feature>
<dbReference type="Proteomes" id="UP001558613">
    <property type="component" value="Unassembled WGS sequence"/>
</dbReference>
<reference evidence="16 17" key="1">
    <citation type="submission" date="2023-09" db="EMBL/GenBank/DDBJ databases">
        <authorList>
            <person name="Wang M."/>
        </authorList>
    </citation>
    <scope>NUCLEOTIDE SEQUENCE [LARGE SCALE GENOMIC DNA]</scope>
    <source>
        <strain evidence="16">GT-2023</strain>
        <tissue evidence="16">Liver</tissue>
    </source>
</reference>
<keyword evidence="6 13" id="KW-0645">Protease</keyword>